<dbReference type="InterPro" id="IPR002734">
    <property type="entry name" value="RibDG_C"/>
</dbReference>
<name>A0AB39KVE9_9CAUL</name>
<proteinExistence type="predicted"/>
<dbReference type="Pfam" id="PF01872">
    <property type="entry name" value="RibD_C"/>
    <property type="match status" value="1"/>
</dbReference>
<dbReference type="AlphaFoldDB" id="A0AB39KVE9"/>
<dbReference type="RefSeq" id="WP_369060877.1">
    <property type="nucleotide sequence ID" value="NZ_CP158375.1"/>
</dbReference>
<dbReference type="SUPFAM" id="SSF53597">
    <property type="entry name" value="Dihydrofolate reductase-like"/>
    <property type="match status" value="1"/>
</dbReference>
<dbReference type="Gene3D" id="3.40.430.10">
    <property type="entry name" value="Dihydrofolate Reductase, subunit A"/>
    <property type="match status" value="1"/>
</dbReference>
<reference evidence="2" key="1">
    <citation type="submission" date="2024-06" db="EMBL/GenBank/DDBJ databases">
        <title>Caulobacter inopinatus, sp. nov.</title>
        <authorList>
            <person name="Donachie S.P."/>
        </authorList>
    </citation>
    <scope>NUCLEOTIDE SEQUENCE</scope>
    <source>
        <strain evidence="2">73W</strain>
    </source>
</reference>
<feature type="domain" description="Bacterial bifunctional deaminase-reductase C-terminal" evidence="1">
    <location>
        <begin position="4"/>
        <end position="194"/>
    </location>
</feature>
<organism evidence="2">
    <name type="scientific">Caulobacter sp. 73W</name>
    <dbReference type="NCBI Taxonomy" id="3161137"/>
    <lineage>
        <taxon>Bacteria</taxon>
        <taxon>Pseudomonadati</taxon>
        <taxon>Pseudomonadota</taxon>
        <taxon>Alphaproteobacteria</taxon>
        <taxon>Caulobacterales</taxon>
        <taxon>Caulobacteraceae</taxon>
        <taxon>Caulobacter</taxon>
    </lineage>
</organism>
<accession>A0AB39KVE9</accession>
<gene>
    <name evidence="2" type="ORF">ABOZ73_03860</name>
</gene>
<evidence type="ECO:0000259" key="1">
    <source>
        <dbReference type="Pfam" id="PF01872"/>
    </source>
</evidence>
<dbReference type="GO" id="GO:0008703">
    <property type="term" value="F:5-amino-6-(5-phosphoribosylamino)uracil reductase activity"/>
    <property type="evidence" value="ECO:0007669"/>
    <property type="project" value="InterPro"/>
</dbReference>
<dbReference type="GO" id="GO:0009231">
    <property type="term" value="P:riboflavin biosynthetic process"/>
    <property type="evidence" value="ECO:0007669"/>
    <property type="project" value="InterPro"/>
</dbReference>
<dbReference type="EMBL" id="CP158375">
    <property type="protein sequence ID" value="XDO97567.1"/>
    <property type="molecule type" value="Genomic_DNA"/>
</dbReference>
<dbReference type="InterPro" id="IPR024072">
    <property type="entry name" value="DHFR-like_dom_sf"/>
</dbReference>
<sequence>MRRIIIGAFTSLDGVMQAPGGPEEDPTGGFRFGGWGTQHWDETLNGAMGELFGRQFDLLLARRTYDIFAAHWPFVQKDPAAADYDAGTAEMGDSFDRINKYVLTYRPQSLDWVNSHGLSGADGIRKLKAGDGPDLIVQGSTELIQLLLAEGLADELRVLVFPLLLGKGKRLFGDAIAPANLKMTSSNVSDSGVMLATYIPDGEVVTGSFAMSEPSVAELERRKNLS</sequence>
<protein>
    <submittedName>
        <fullName evidence="2">Dihydrofolate reductase family protein</fullName>
    </submittedName>
</protein>
<evidence type="ECO:0000313" key="2">
    <source>
        <dbReference type="EMBL" id="XDO97567.1"/>
    </source>
</evidence>